<feature type="transmembrane region" description="Helical" evidence="1">
    <location>
        <begin position="492"/>
        <end position="512"/>
    </location>
</feature>
<evidence type="ECO:0000313" key="4">
    <source>
        <dbReference type="Proteomes" id="UP000287547"/>
    </source>
</evidence>
<dbReference type="Gene3D" id="3.40.50.1820">
    <property type="entry name" value="alpha/beta hydrolase"/>
    <property type="match status" value="1"/>
</dbReference>
<feature type="transmembrane region" description="Helical" evidence="1">
    <location>
        <begin position="301"/>
        <end position="320"/>
    </location>
</feature>
<dbReference type="OrthoDB" id="4320047at2"/>
<feature type="domain" description="Fungal lipase-type" evidence="2">
    <location>
        <begin position="595"/>
        <end position="641"/>
    </location>
</feature>
<dbReference type="AlphaFoldDB" id="A0A428Y3G8"/>
<comment type="caution">
    <text evidence="3">The sequence shown here is derived from an EMBL/GenBank/DDBJ whole genome shotgun (WGS) entry which is preliminary data.</text>
</comment>
<dbReference type="InterPro" id="IPR002921">
    <property type="entry name" value="Fungal_lipase-type"/>
</dbReference>
<feature type="transmembrane region" description="Helical" evidence="1">
    <location>
        <begin position="148"/>
        <end position="168"/>
    </location>
</feature>
<feature type="transmembrane region" description="Helical" evidence="1">
    <location>
        <begin position="180"/>
        <end position="200"/>
    </location>
</feature>
<feature type="transmembrane region" description="Helical" evidence="1">
    <location>
        <begin position="381"/>
        <end position="403"/>
    </location>
</feature>
<dbReference type="Proteomes" id="UP000287547">
    <property type="component" value="Unassembled WGS sequence"/>
</dbReference>
<feature type="transmembrane region" description="Helical" evidence="1">
    <location>
        <begin position="340"/>
        <end position="360"/>
    </location>
</feature>
<dbReference type="GO" id="GO:0006629">
    <property type="term" value="P:lipid metabolic process"/>
    <property type="evidence" value="ECO:0007669"/>
    <property type="project" value="InterPro"/>
</dbReference>
<evidence type="ECO:0000256" key="1">
    <source>
        <dbReference type="SAM" id="Phobius"/>
    </source>
</evidence>
<gene>
    <name evidence="3" type="ORF">DMH04_53085</name>
</gene>
<feature type="transmembrane region" description="Helical" evidence="1">
    <location>
        <begin position="524"/>
        <end position="544"/>
    </location>
</feature>
<dbReference type="Pfam" id="PF01764">
    <property type="entry name" value="Lipase_3"/>
    <property type="match status" value="1"/>
</dbReference>
<protein>
    <recommendedName>
        <fullName evidence="2">Fungal lipase-type domain-containing protein</fullName>
    </recommendedName>
</protein>
<dbReference type="EMBL" id="QHKI01000108">
    <property type="protein sequence ID" value="RSM62068.1"/>
    <property type="molecule type" value="Genomic_DNA"/>
</dbReference>
<evidence type="ECO:0000259" key="2">
    <source>
        <dbReference type="Pfam" id="PF01764"/>
    </source>
</evidence>
<evidence type="ECO:0000313" key="3">
    <source>
        <dbReference type="EMBL" id="RSM62068.1"/>
    </source>
</evidence>
<reference evidence="3 4" key="1">
    <citation type="submission" date="2018-05" db="EMBL/GenBank/DDBJ databases">
        <title>Evolution of GPA BGCs.</title>
        <authorList>
            <person name="Waglechner N."/>
            <person name="Wright G.D."/>
        </authorList>
    </citation>
    <scope>NUCLEOTIDE SEQUENCE [LARGE SCALE GENOMIC DNA]</scope>
    <source>
        <strain evidence="3 4">A82846</strain>
    </source>
</reference>
<feature type="transmembrane region" description="Helical" evidence="1">
    <location>
        <begin position="124"/>
        <end position="142"/>
    </location>
</feature>
<keyword evidence="1" id="KW-0472">Membrane</keyword>
<accession>A0A428Y3G8</accession>
<organism evidence="3 4">
    <name type="scientific">Kibdelosporangium aridum</name>
    <dbReference type="NCBI Taxonomy" id="2030"/>
    <lineage>
        <taxon>Bacteria</taxon>
        <taxon>Bacillati</taxon>
        <taxon>Actinomycetota</taxon>
        <taxon>Actinomycetes</taxon>
        <taxon>Pseudonocardiales</taxon>
        <taxon>Pseudonocardiaceae</taxon>
        <taxon>Kibdelosporangium</taxon>
    </lineage>
</organism>
<keyword evidence="1" id="KW-0812">Transmembrane</keyword>
<feature type="transmembrane region" description="Helical" evidence="1">
    <location>
        <begin position="262"/>
        <end position="280"/>
    </location>
</feature>
<sequence>MLMPGSDTRVVELRVHGIMGTTAESLVGAVAAVDVAGDGIGRIVRPADRLRRPGPGPLLRTSDRSVPRVVEGYLWSGMTSGGLSKSTWALMFPFTLANLAHWMLPPVPHDNRPAAALGLVGRSLLRLAALLLTVLFVTQVAVVSLDLVAAQCLAPGAACMGGVVPDWLRELRGFRPVVGLLPALLVVLLLARVSAVTWSVNAPPLPSPVPGNRPRRMPGASLVADPDTPTLRALHTVAGLAVLALLPSGGPFTASPVVTSQWVIGLTLLVLAALGVLLLDDPTGATPHRAGRWLRLALGRVTRRVLLFVSVLLVVSTAVAQDPLPNELAGTDITIEGTTGVLVVVCVLFGLVLIPAALLARREFWAEQPRELRPWAGGWMSPIVLVIAALLGGGFGAGVAITVRELLGSNGLELPAGYEPVTLLWGASAAFALVIGLLLGSITAVHRWRRNRRGAQPPESSLLHADSPPAEQATATRAWRNARFQRNHLHHLLLACGAALGLGAGVSIWMRLRGVGLPEWMEPFSAVGVFALGFLAAALMRAVYQAIRRPDLSRTLGILADLACFWPRESHPVVPPCYALKVIPELTERAAEHLQDRSTRVVITGHSHGSLIAVVAASRLMETLPPEDRERVGLVTAGSPLQWAYPRAFPSVVPHRSLAELHGELDGRWRALCRGTDPLGGAVTTWRRQVYDSKMIGMGFRPDGSSGPLTPARTTDSGALVLGSDHWLPDPQLQPVPGLRWSPGVRRHSDYYADPEWDEAVAIAAGLM</sequence>
<dbReference type="SUPFAM" id="SSF53474">
    <property type="entry name" value="alpha/beta-Hydrolases"/>
    <property type="match status" value="1"/>
</dbReference>
<feature type="transmembrane region" description="Helical" evidence="1">
    <location>
        <begin position="423"/>
        <end position="445"/>
    </location>
</feature>
<proteinExistence type="predicted"/>
<name>A0A428Y3G8_KIBAR</name>
<dbReference type="InterPro" id="IPR029058">
    <property type="entry name" value="AB_hydrolase_fold"/>
</dbReference>
<keyword evidence="1" id="KW-1133">Transmembrane helix</keyword>